<dbReference type="AlphaFoldDB" id="A0A0G1A8V0"/>
<evidence type="ECO:0000256" key="12">
    <source>
        <dbReference type="ARBA" id="ARBA00023316"/>
    </source>
</evidence>
<comment type="similarity">
    <text evidence="14">Belongs to the MurCDEF family.</text>
</comment>
<dbReference type="PANTHER" id="PTHR43445:SF3">
    <property type="entry name" value="UDP-N-ACETYLMURAMATE--L-ALANINE LIGASE"/>
    <property type="match status" value="1"/>
</dbReference>
<comment type="function">
    <text evidence="14">Cell wall formation.</text>
</comment>
<proteinExistence type="inferred from homology"/>
<keyword evidence="5 14" id="KW-0436">Ligase</keyword>
<dbReference type="GO" id="GO:0051301">
    <property type="term" value="P:cell division"/>
    <property type="evidence" value="ECO:0007669"/>
    <property type="project" value="UniProtKB-KW"/>
</dbReference>
<dbReference type="SUPFAM" id="SSF53623">
    <property type="entry name" value="MurD-like peptide ligases, catalytic domain"/>
    <property type="match status" value="1"/>
</dbReference>
<dbReference type="InterPro" id="IPR000713">
    <property type="entry name" value="Mur_ligase_N"/>
</dbReference>
<protein>
    <recommendedName>
        <fullName evidence="3 14">UDP-N-acetylmuramate--L-alanine ligase</fullName>
        <ecNumber evidence="3 14">6.3.2.8</ecNumber>
    </recommendedName>
    <alternativeName>
        <fullName evidence="14">UDP-N-acetylmuramoyl-L-alanine synthetase</fullName>
    </alternativeName>
</protein>
<dbReference type="PATRIC" id="fig|1619039.3.peg.94"/>
<dbReference type="Gene3D" id="3.90.190.20">
    <property type="entry name" value="Mur ligase, C-terminal domain"/>
    <property type="match status" value="1"/>
</dbReference>
<dbReference type="GO" id="GO:0004326">
    <property type="term" value="F:tetrahydrofolylpolyglutamate synthase activity"/>
    <property type="evidence" value="ECO:0007669"/>
    <property type="project" value="InterPro"/>
</dbReference>
<dbReference type="GO" id="GO:0005524">
    <property type="term" value="F:ATP binding"/>
    <property type="evidence" value="ECO:0007669"/>
    <property type="project" value="UniProtKB-UniRule"/>
</dbReference>
<dbReference type="SUPFAM" id="SSF51984">
    <property type="entry name" value="MurCD N-terminal domain"/>
    <property type="match status" value="1"/>
</dbReference>
<dbReference type="InterPro" id="IPR018109">
    <property type="entry name" value="Folylpolyglutamate_synth_CS"/>
</dbReference>
<sequence length="460" mass="51158">MSFFSIKKIHFVGIGGHGVSALARLACVLKMEVSGSDLERTAIVDEVEKAGAKIWIGHDKDHLEIGVEMVVYTSAARENENIELLQAQKLNIPTFSYFEALGLISQERETIAVSGTNGKTTTTLMLGKILEEGGLDPLIIAGGNIEGEHGGGFRFGKGPFVVEACEAYGNFLHLHPTHLIITNIEEDHLDYYKDLEAIIKAFKKVVGNLKPEGYLLINGDDEGVKRLESKLGDKLKIKKFGLNKGLDFIAEDVNSTSEFQTFVIQSNLYRISIPGLFNVYNALAAVSTALSLGVKSKAIQLALENFKNSWRRFQILGNYKKATIISDYGHHPAGVVGTIEAARQKYPGQRIVTVFHPHHKWRTRMLFNDFIKAFLQSDVVILNEIWSAPGREPREDNISSQDLVMELKKRGQTESYFGANLDKTKEILDTLLRQGDVVLMMGAGYIYKLAEKITKDSRII</sequence>
<evidence type="ECO:0000256" key="6">
    <source>
        <dbReference type="ARBA" id="ARBA00022618"/>
    </source>
</evidence>
<dbReference type="EMBL" id="LCDO01000001">
    <property type="protein sequence ID" value="KKS57450.1"/>
    <property type="molecule type" value="Genomic_DNA"/>
</dbReference>
<dbReference type="InterPro" id="IPR013221">
    <property type="entry name" value="Mur_ligase_cen"/>
</dbReference>
<dbReference type="GO" id="GO:0009252">
    <property type="term" value="P:peptidoglycan biosynthetic process"/>
    <property type="evidence" value="ECO:0007669"/>
    <property type="project" value="UniProtKB-UniRule"/>
</dbReference>
<keyword evidence="7 14" id="KW-0547">Nucleotide-binding</keyword>
<keyword evidence="12 14" id="KW-0961">Cell wall biogenesis/degradation</keyword>
<evidence type="ECO:0000256" key="14">
    <source>
        <dbReference type="HAMAP-Rule" id="MF_00046"/>
    </source>
</evidence>
<evidence type="ECO:0000259" key="16">
    <source>
        <dbReference type="Pfam" id="PF02875"/>
    </source>
</evidence>
<dbReference type="InterPro" id="IPR005758">
    <property type="entry name" value="UDP-N-AcMur_Ala_ligase_MurC"/>
</dbReference>
<evidence type="ECO:0000256" key="7">
    <source>
        <dbReference type="ARBA" id="ARBA00022741"/>
    </source>
</evidence>
<dbReference type="PANTHER" id="PTHR43445">
    <property type="entry name" value="UDP-N-ACETYLMURAMATE--L-ALANINE LIGASE-RELATED"/>
    <property type="match status" value="1"/>
</dbReference>
<dbReference type="GO" id="GO:0005737">
    <property type="term" value="C:cytoplasm"/>
    <property type="evidence" value="ECO:0007669"/>
    <property type="project" value="UniProtKB-SubCell"/>
</dbReference>
<dbReference type="InterPro" id="IPR036565">
    <property type="entry name" value="Mur-like_cat_sf"/>
</dbReference>
<gene>
    <name evidence="14" type="primary">murC</name>
    <name evidence="18" type="ORF">UV20_C0001G0090</name>
</gene>
<evidence type="ECO:0000259" key="17">
    <source>
        <dbReference type="Pfam" id="PF08245"/>
    </source>
</evidence>
<keyword evidence="10 14" id="KW-0573">Peptidoglycan synthesis</keyword>
<evidence type="ECO:0000256" key="9">
    <source>
        <dbReference type="ARBA" id="ARBA00022960"/>
    </source>
</evidence>
<evidence type="ECO:0000313" key="18">
    <source>
        <dbReference type="EMBL" id="KKS57450.1"/>
    </source>
</evidence>
<dbReference type="Pfam" id="PF01225">
    <property type="entry name" value="Mur_ligase"/>
    <property type="match status" value="1"/>
</dbReference>
<feature type="domain" description="Mur ligase N-terminal catalytic" evidence="15">
    <location>
        <begin position="8"/>
        <end position="106"/>
    </location>
</feature>
<dbReference type="InterPro" id="IPR004101">
    <property type="entry name" value="Mur_ligase_C"/>
</dbReference>
<keyword evidence="11 14" id="KW-0131">Cell cycle</keyword>
<comment type="catalytic activity">
    <reaction evidence="13 14">
        <text>UDP-N-acetyl-alpha-D-muramate + L-alanine + ATP = UDP-N-acetyl-alpha-D-muramoyl-L-alanine + ADP + phosphate + H(+)</text>
        <dbReference type="Rhea" id="RHEA:23372"/>
        <dbReference type="ChEBI" id="CHEBI:15378"/>
        <dbReference type="ChEBI" id="CHEBI:30616"/>
        <dbReference type="ChEBI" id="CHEBI:43474"/>
        <dbReference type="ChEBI" id="CHEBI:57972"/>
        <dbReference type="ChEBI" id="CHEBI:70757"/>
        <dbReference type="ChEBI" id="CHEBI:83898"/>
        <dbReference type="ChEBI" id="CHEBI:456216"/>
        <dbReference type="EC" id="6.3.2.8"/>
    </reaction>
</comment>
<name>A0A0G1A8V0_9BACT</name>
<keyword evidence="8 14" id="KW-0067">ATP-binding</keyword>
<dbReference type="Gene3D" id="3.40.1190.10">
    <property type="entry name" value="Mur-like, catalytic domain"/>
    <property type="match status" value="1"/>
</dbReference>
<comment type="pathway">
    <text evidence="2 14">Cell wall biogenesis; peptidoglycan biosynthesis.</text>
</comment>
<dbReference type="PROSITE" id="PS01011">
    <property type="entry name" value="FOLYLPOLYGLU_SYNT_1"/>
    <property type="match status" value="1"/>
</dbReference>
<evidence type="ECO:0000256" key="1">
    <source>
        <dbReference type="ARBA" id="ARBA00004496"/>
    </source>
</evidence>
<comment type="subcellular location">
    <subcellularLocation>
        <location evidence="1 14">Cytoplasm</location>
    </subcellularLocation>
</comment>
<comment type="caution">
    <text evidence="18">The sequence shown here is derived from an EMBL/GenBank/DDBJ whole genome shotgun (WGS) entry which is preliminary data.</text>
</comment>
<dbReference type="InterPro" id="IPR036615">
    <property type="entry name" value="Mur_ligase_C_dom_sf"/>
</dbReference>
<dbReference type="InterPro" id="IPR050061">
    <property type="entry name" value="MurCDEF_pg_biosynth"/>
</dbReference>
<dbReference type="GO" id="GO:0071555">
    <property type="term" value="P:cell wall organization"/>
    <property type="evidence" value="ECO:0007669"/>
    <property type="project" value="UniProtKB-KW"/>
</dbReference>
<evidence type="ECO:0000259" key="15">
    <source>
        <dbReference type="Pfam" id="PF01225"/>
    </source>
</evidence>
<evidence type="ECO:0000313" key="19">
    <source>
        <dbReference type="Proteomes" id="UP000034837"/>
    </source>
</evidence>
<feature type="domain" description="Mur ligase central" evidence="17">
    <location>
        <begin position="174"/>
        <end position="288"/>
    </location>
</feature>
<dbReference type="GO" id="GO:0008763">
    <property type="term" value="F:UDP-N-acetylmuramate-L-alanine ligase activity"/>
    <property type="evidence" value="ECO:0007669"/>
    <property type="project" value="UniProtKB-UniRule"/>
</dbReference>
<evidence type="ECO:0000256" key="11">
    <source>
        <dbReference type="ARBA" id="ARBA00023306"/>
    </source>
</evidence>
<dbReference type="EC" id="6.3.2.8" evidence="3 14"/>
<organism evidence="18 19">
    <name type="scientific">Candidatus Magasanikbacteria bacterium GW2011_GWA2_42_32</name>
    <dbReference type="NCBI Taxonomy" id="1619039"/>
    <lineage>
        <taxon>Bacteria</taxon>
        <taxon>Candidatus Magasanikiibacteriota</taxon>
    </lineage>
</organism>
<evidence type="ECO:0000256" key="5">
    <source>
        <dbReference type="ARBA" id="ARBA00022598"/>
    </source>
</evidence>
<evidence type="ECO:0000256" key="13">
    <source>
        <dbReference type="ARBA" id="ARBA00047833"/>
    </source>
</evidence>
<feature type="domain" description="Mur ligase C-terminal" evidence="16">
    <location>
        <begin position="311"/>
        <end position="444"/>
    </location>
</feature>
<evidence type="ECO:0000256" key="10">
    <source>
        <dbReference type="ARBA" id="ARBA00022984"/>
    </source>
</evidence>
<keyword evidence="6 14" id="KW-0132">Cell division</keyword>
<keyword evidence="4 14" id="KW-0963">Cytoplasm</keyword>
<dbReference type="SUPFAM" id="SSF53244">
    <property type="entry name" value="MurD-like peptide ligases, peptide-binding domain"/>
    <property type="match status" value="1"/>
</dbReference>
<dbReference type="UniPathway" id="UPA00219"/>
<dbReference type="NCBIfam" id="TIGR01082">
    <property type="entry name" value="murC"/>
    <property type="match status" value="1"/>
</dbReference>
<dbReference type="Pfam" id="PF02875">
    <property type="entry name" value="Mur_ligase_C"/>
    <property type="match status" value="1"/>
</dbReference>
<accession>A0A0G1A8V0</accession>
<dbReference type="HAMAP" id="MF_00046">
    <property type="entry name" value="MurC"/>
    <property type="match status" value="1"/>
</dbReference>
<feature type="binding site" evidence="14">
    <location>
        <begin position="115"/>
        <end position="121"/>
    </location>
    <ligand>
        <name>ATP</name>
        <dbReference type="ChEBI" id="CHEBI:30616"/>
    </ligand>
</feature>
<evidence type="ECO:0000256" key="8">
    <source>
        <dbReference type="ARBA" id="ARBA00022840"/>
    </source>
</evidence>
<dbReference type="Proteomes" id="UP000034837">
    <property type="component" value="Unassembled WGS sequence"/>
</dbReference>
<evidence type="ECO:0000256" key="4">
    <source>
        <dbReference type="ARBA" id="ARBA00022490"/>
    </source>
</evidence>
<evidence type="ECO:0000256" key="3">
    <source>
        <dbReference type="ARBA" id="ARBA00012211"/>
    </source>
</evidence>
<dbReference type="Gene3D" id="3.40.50.720">
    <property type="entry name" value="NAD(P)-binding Rossmann-like Domain"/>
    <property type="match status" value="1"/>
</dbReference>
<dbReference type="Pfam" id="PF08245">
    <property type="entry name" value="Mur_ligase_M"/>
    <property type="match status" value="1"/>
</dbReference>
<evidence type="ECO:0000256" key="2">
    <source>
        <dbReference type="ARBA" id="ARBA00004752"/>
    </source>
</evidence>
<dbReference type="GO" id="GO:0008360">
    <property type="term" value="P:regulation of cell shape"/>
    <property type="evidence" value="ECO:0007669"/>
    <property type="project" value="UniProtKB-KW"/>
</dbReference>
<reference evidence="18 19" key="1">
    <citation type="journal article" date="2015" name="Nature">
        <title>rRNA introns, odd ribosomes, and small enigmatic genomes across a large radiation of phyla.</title>
        <authorList>
            <person name="Brown C.T."/>
            <person name="Hug L.A."/>
            <person name="Thomas B.C."/>
            <person name="Sharon I."/>
            <person name="Castelle C.J."/>
            <person name="Singh A."/>
            <person name="Wilkins M.J."/>
            <person name="Williams K.H."/>
            <person name="Banfield J.F."/>
        </authorList>
    </citation>
    <scope>NUCLEOTIDE SEQUENCE [LARGE SCALE GENOMIC DNA]</scope>
</reference>
<keyword evidence="9 14" id="KW-0133">Cell shape</keyword>